<dbReference type="Gene3D" id="3.40.50.720">
    <property type="entry name" value="NAD(P)-binding Rossmann-like Domain"/>
    <property type="match status" value="1"/>
</dbReference>
<reference evidence="7" key="1">
    <citation type="journal article" date="2020" name="Stud. Mycol.">
        <title>101 Dothideomycetes genomes: a test case for predicting lifestyles and emergence of pathogens.</title>
        <authorList>
            <person name="Haridas S."/>
            <person name="Albert R."/>
            <person name="Binder M."/>
            <person name="Bloem J."/>
            <person name="Labutti K."/>
            <person name="Salamov A."/>
            <person name="Andreopoulos B."/>
            <person name="Baker S."/>
            <person name="Barry K."/>
            <person name="Bills G."/>
            <person name="Bluhm B."/>
            <person name="Cannon C."/>
            <person name="Castanera R."/>
            <person name="Culley D."/>
            <person name="Daum C."/>
            <person name="Ezra D."/>
            <person name="Gonzalez J."/>
            <person name="Henrissat B."/>
            <person name="Kuo A."/>
            <person name="Liang C."/>
            <person name="Lipzen A."/>
            <person name="Lutzoni F."/>
            <person name="Magnuson J."/>
            <person name="Mondo S."/>
            <person name="Nolan M."/>
            <person name="Ohm R."/>
            <person name="Pangilinan J."/>
            <person name="Park H.-J."/>
            <person name="Ramirez L."/>
            <person name="Alfaro M."/>
            <person name="Sun H."/>
            <person name="Tritt A."/>
            <person name="Yoshinaga Y."/>
            <person name="Zwiers L.-H."/>
            <person name="Turgeon B."/>
            <person name="Goodwin S."/>
            <person name="Spatafora J."/>
            <person name="Crous P."/>
            <person name="Grigoriev I."/>
        </authorList>
    </citation>
    <scope>NUCLEOTIDE SEQUENCE</scope>
    <source>
        <strain evidence="7">SCOH1-5</strain>
    </source>
</reference>
<dbReference type="PANTHER" id="PTHR11645:SF0">
    <property type="entry name" value="PYRROLINE-5-CARBOXYLATE REDUCTASE 3"/>
    <property type="match status" value="1"/>
</dbReference>
<dbReference type="InterPro" id="IPR008927">
    <property type="entry name" value="6-PGluconate_DH-like_C_sf"/>
</dbReference>
<keyword evidence="3" id="KW-0560">Oxidoreductase</keyword>
<gene>
    <name evidence="7" type="ORF">CERZMDRAFT_35505</name>
</gene>
<feature type="domain" description="Pyrroline-5-carboxylate reductase dimerisation" evidence="6">
    <location>
        <begin position="200"/>
        <end position="301"/>
    </location>
</feature>
<organism evidence="7 8">
    <name type="scientific">Cercospora zeae-maydis SCOH1-5</name>
    <dbReference type="NCBI Taxonomy" id="717836"/>
    <lineage>
        <taxon>Eukaryota</taxon>
        <taxon>Fungi</taxon>
        <taxon>Dikarya</taxon>
        <taxon>Ascomycota</taxon>
        <taxon>Pezizomycotina</taxon>
        <taxon>Dothideomycetes</taxon>
        <taxon>Dothideomycetidae</taxon>
        <taxon>Mycosphaerellales</taxon>
        <taxon>Mycosphaerellaceae</taxon>
        <taxon>Cercospora</taxon>
    </lineage>
</organism>
<dbReference type="HAMAP" id="MF_01925">
    <property type="entry name" value="P5C_reductase"/>
    <property type="match status" value="1"/>
</dbReference>
<keyword evidence="8" id="KW-1185">Reference proteome</keyword>
<dbReference type="Proteomes" id="UP000799539">
    <property type="component" value="Unassembled WGS sequence"/>
</dbReference>
<dbReference type="InterPro" id="IPR028939">
    <property type="entry name" value="P5C_Rdtase_cat_N"/>
</dbReference>
<comment type="similarity">
    <text evidence="1">Belongs to the pyrroline-5-carboxylate reductase family.</text>
</comment>
<name>A0A6A6FPF1_9PEZI</name>
<dbReference type="Pfam" id="PF03807">
    <property type="entry name" value="F420_oxidored"/>
    <property type="match status" value="1"/>
</dbReference>
<dbReference type="AlphaFoldDB" id="A0A6A6FPF1"/>
<dbReference type="OrthoDB" id="10263291at2759"/>
<evidence type="ECO:0000256" key="3">
    <source>
        <dbReference type="ARBA" id="ARBA00023002"/>
    </source>
</evidence>
<feature type="binding site" evidence="4">
    <location>
        <begin position="17"/>
        <end position="22"/>
    </location>
    <ligand>
        <name>NADP(+)</name>
        <dbReference type="ChEBI" id="CHEBI:58349"/>
    </ligand>
</feature>
<evidence type="ECO:0000259" key="6">
    <source>
        <dbReference type="Pfam" id="PF14748"/>
    </source>
</evidence>
<dbReference type="InterPro" id="IPR000304">
    <property type="entry name" value="Pyrroline-COOH_reductase"/>
</dbReference>
<keyword evidence="2 4" id="KW-0521">NADP</keyword>
<dbReference type="InterPro" id="IPR029036">
    <property type="entry name" value="P5CR_dimer"/>
</dbReference>
<dbReference type="PIRSF" id="PIRSF000193">
    <property type="entry name" value="Pyrrol-5-carb_rd"/>
    <property type="match status" value="1"/>
</dbReference>
<dbReference type="Pfam" id="PF14748">
    <property type="entry name" value="P5CR_dimer"/>
    <property type="match status" value="1"/>
</dbReference>
<evidence type="ECO:0000313" key="7">
    <source>
        <dbReference type="EMBL" id="KAF2215291.1"/>
    </source>
</evidence>
<evidence type="ECO:0000256" key="2">
    <source>
        <dbReference type="ARBA" id="ARBA00022857"/>
    </source>
</evidence>
<evidence type="ECO:0000259" key="5">
    <source>
        <dbReference type="Pfam" id="PF03807"/>
    </source>
</evidence>
<dbReference type="InterPro" id="IPR036291">
    <property type="entry name" value="NAD(P)-bd_dom_sf"/>
</dbReference>
<accession>A0A6A6FPF1</accession>
<sequence>MKPELRPQNEGLTMTVLGCGDLGIALLTGLFKFKSLKPPSEASKEGKSQDRNLPSRLPTRFNVCVRGSAAAKTIRDALDQFEANLEVFENKDIAAIKEAEVVMLAGSLADLDESFCEALEGKLIISIAAGISRQRILNALSRGVSSNGDKFTVVRAAPNIAAAVQESITAIERSYPPGQEKMEVVDWIFESVGKVVYISEYDMDAGTAFCSSGLAMCTLVTESLAAGAMRSGMPPDEAYIMAAQVLKGAAGLIQNGEHPALLRDRSLATGNGAAVGLQVLEEGAVRGTISKATTAAVEASKAAYKY</sequence>
<dbReference type="SUPFAM" id="SSF48179">
    <property type="entry name" value="6-phosphogluconate dehydrogenase C-terminal domain-like"/>
    <property type="match status" value="1"/>
</dbReference>
<dbReference type="SUPFAM" id="SSF51735">
    <property type="entry name" value="NAD(P)-binding Rossmann-fold domains"/>
    <property type="match status" value="1"/>
</dbReference>
<protein>
    <submittedName>
        <fullName evidence="7">Uncharacterized protein</fullName>
    </submittedName>
</protein>
<proteinExistence type="inferred from homology"/>
<dbReference type="GO" id="GO:0004735">
    <property type="term" value="F:pyrroline-5-carboxylate reductase activity"/>
    <property type="evidence" value="ECO:0007669"/>
    <property type="project" value="InterPro"/>
</dbReference>
<evidence type="ECO:0000256" key="1">
    <source>
        <dbReference type="ARBA" id="ARBA00005525"/>
    </source>
</evidence>
<dbReference type="Gene3D" id="1.10.3730.10">
    <property type="entry name" value="ProC C-terminal domain-like"/>
    <property type="match status" value="1"/>
</dbReference>
<dbReference type="PANTHER" id="PTHR11645">
    <property type="entry name" value="PYRROLINE-5-CARBOXYLATE REDUCTASE"/>
    <property type="match status" value="1"/>
</dbReference>
<evidence type="ECO:0000256" key="4">
    <source>
        <dbReference type="PIRSR" id="PIRSR000193-1"/>
    </source>
</evidence>
<dbReference type="EMBL" id="ML992666">
    <property type="protein sequence ID" value="KAF2215291.1"/>
    <property type="molecule type" value="Genomic_DNA"/>
</dbReference>
<evidence type="ECO:0000313" key="8">
    <source>
        <dbReference type="Proteomes" id="UP000799539"/>
    </source>
</evidence>
<dbReference type="GO" id="GO:0055129">
    <property type="term" value="P:L-proline biosynthetic process"/>
    <property type="evidence" value="ECO:0007669"/>
    <property type="project" value="TreeGrafter"/>
</dbReference>
<feature type="domain" description="Pyrroline-5-carboxylate reductase catalytic N-terminal" evidence="5">
    <location>
        <begin position="15"/>
        <end position="130"/>
    </location>
</feature>